<keyword evidence="6" id="KW-0443">Lipid metabolism</keyword>
<protein>
    <recommendedName>
        <fullName evidence="3">phospholipase D</fullName>
        <ecNumber evidence="3">3.1.4.4</ecNumber>
    </recommendedName>
</protein>
<evidence type="ECO:0000256" key="3">
    <source>
        <dbReference type="ARBA" id="ARBA00012027"/>
    </source>
</evidence>
<reference evidence="8" key="1">
    <citation type="submission" date="2023-06" db="EMBL/GenBank/DDBJ databases">
        <title>Draft genome sequence of Nocardioides sp. SOB72.</title>
        <authorList>
            <person name="Zhang G."/>
        </authorList>
    </citation>
    <scope>NUCLEOTIDE SEQUENCE</scope>
    <source>
        <strain evidence="8">SOB72</strain>
    </source>
</reference>
<dbReference type="PANTHER" id="PTHR43856:SF1">
    <property type="entry name" value="MITOCHONDRIAL CARDIOLIPIN HYDROLASE"/>
    <property type="match status" value="1"/>
</dbReference>
<proteinExistence type="inferred from homology"/>
<comment type="caution">
    <text evidence="8">The sequence shown here is derived from an EMBL/GenBank/DDBJ whole genome shotgun (WGS) entry which is preliminary data.</text>
</comment>
<evidence type="ECO:0000256" key="2">
    <source>
        <dbReference type="ARBA" id="ARBA00008664"/>
    </source>
</evidence>
<dbReference type="EC" id="3.1.4.4" evidence="3"/>
<comment type="catalytic activity">
    <reaction evidence="1">
        <text>a 1,2-diacyl-sn-glycero-3-phosphocholine + H2O = a 1,2-diacyl-sn-glycero-3-phosphate + choline + H(+)</text>
        <dbReference type="Rhea" id="RHEA:14445"/>
        <dbReference type="ChEBI" id="CHEBI:15354"/>
        <dbReference type="ChEBI" id="CHEBI:15377"/>
        <dbReference type="ChEBI" id="CHEBI:15378"/>
        <dbReference type="ChEBI" id="CHEBI:57643"/>
        <dbReference type="ChEBI" id="CHEBI:58608"/>
        <dbReference type="EC" id="3.1.4.4"/>
    </reaction>
</comment>
<sequence>MNSRSPVRPVRATVPGLLTAATAVLATLALLVGPLSVPAQAAKYTPKAGVRVNNPLGDREARRMVIGHVIRSIDAVPRKGQIRVASWNIRSDDIVDALIRAHKNRKVGVKVVMDRLNANPENPNRGVNRLQRELGKGNGSRKAALRSGLRKCVSACRGPGGIAHSKFFLFSQAGKARWVTMNGSFNATDLAAHGQWNDMYTVVGRKAVYQEMRTVFNQMWKDKNVKQGYRYKSFTKGLETMVYPWRGSGTQGDPVLKELSKVSCKGARNTGNGRTKLRISMTSWHGDRGKKIAWAVRRKQNSGCKVKIIYAVAGNEVLRILRREGPSPVPMRQVTQDFNGDGVYDRYLHTKVLTVRGHYGKDRKATVTLNGSANWSPASLPSDEVLIRLRAPGPLKKYNAFVERWFNNPPARSVAARGTTARSAGPSGEAAPVELPEHLPLGTRINGVDPYAKLQAG</sequence>
<evidence type="ECO:0000256" key="4">
    <source>
        <dbReference type="ARBA" id="ARBA00022801"/>
    </source>
</evidence>
<accession>A0ABT8EQU7</accession>
<dbReference type="EMBL" id="JAUHJR010000001">
    <property type="protein sequence ID" value="MDN4160510.1"/>
    <property type="molecule type" value="Genomic_DNA"/>
</dbReference>
<evidence type="ECO:0000256" key="6">
    <source>
        <dbReference type="ARBA" id="ARBA00023098"/>
    </source>
</evidence>
<name>A0ABT8EQU7_9ACTN</name>
<dbReference type="RefSeq" id="WP_300959361.1">
    <property type="nucleotide sequence ID" value="NZ_JAUHJR010000001.1"/>
</dbReference>
<dbReference type="InterPro" id="IPR025202">
    <property type="entry name" value="PLD-like_dom"/>
</dbReference>
<keyword evidence="5" id="KW-0442">Lipid degradation</keyword>
<dbReference type="Gene3D" id="3.30.870.10">
    <property type="entry name" value="Endonuclease Chain A"/>
    <property type="match status" value="2"/>
</dbReference>
<dbReference type="Pfam" id="PF13091">
    <property type="entry name" value="PLDc_2"/>
    <property type="match status" value="1"/>
</dbReference>
<evidence type="ECO:0000256" key="5">
    <source>
        <dbReference type="ARBA" id="ARBA00022963"/>
    </source>
</evidence>
<dbReference type="PANTHER" id="PTHR43856">
    <property type="entry name" value="CARDIOLIPIN HYDROLASE"/>
    <property type="match status" value="1"/>
</dbReference>
<evidence type="ECO:0000313" key="8">
    <source>
        <dbReference type="EMBL" id="MDN4160510.1"/>
    </source>
</evidence>
<evidence type="ECO:0000259" key="7">
    <source>
        <dbReference type="Pfam" id="PF13091"/>
    </source>
</evidence>
<feature type="domain" description="Phospholipase D-like" evidence="7">
    <location>
        <begin position="80"/>
        <end position="220"/>
    </location>
</feature>
<organism evidence="8 9">
    <name type="scientific">Nocardioides abyssi</name>
    <dbReference type="NCBI Taxonomy" id="3058370"/>
    <lineage>
        <taxon>Bacteria</taxon>
        <taxon>Bacillati</taxon>
        <taxon>Actinomycetota</taxon>
        <taxon>Actinomycetes</taxon>
        <taxon>Propionibacteriales</taxon>
        <taxon>Nocardioidaceae</taxon>
        <taxon>Nocardioides</taxon>
    </lineage>
</organism>
<dbReference type="Proteomes" id="UP001168537">
    <property type="component" value="Unassembled WGS sequence"/>
</dbReference>
<evidence type="ECO:0000256" key="1">
    <source>
        <dbReference type="ARBA" id="ARBA00000798"/>
    </source>
</evidence>
<keyword evidence="4" id="KW-0378">Hydrolase</keyword>
<dbReference type="InterPro" id="IPR051406">
    <property type="entry name" value="PLD_domain"/>
</dbReference>
<gene>
    <name evidence="8" type="ORF">QWY29_04030</name>
</gene>
<keyword evidence="9" id="KW-1185">Reference proteome</keyword>
<dbReference type="SUPFAM" id="SSF56024">
    <property type="entry name" value="Phospholipase D/nuclease"/>
    <property type="match status" value="2"/>
</dbReference>
<evidence type="ECO:0000313" key="9">
    <source>
        <dbReference type="Proteomes" id="UP001168537"/>
    </source>
</evidence>
<comment type="similarity">
    <text evidence="2">Belongs to the phospholipase D family.</text>
</comment>